<dbReference type="InterPro" id="IPR050109">
    <property type="entry name" value="HTH-type_TetR-like_transc_reg"/>
</dbReference>
<evidence type="ECO:0000256" key="3">
    <source>
        <dbReference type="ARBA" id="ARBA00023163"/>
    </source>
</evidence>
<evidence type="ECO:0000259" key="5">
    <source>
        <dbReference type="PROSITE" id="PS50977"/>
    </source>
</evidence>
<dbReference type="RefSeq" id="WP_247413956.1">
    <property type="nucleotide sequence ID" value="NZ_JALLGW010000001.1"/>
</dbReference>
<dbReference type="SUPFAM" id="SSF46689">
    <property type="entry name" value="Homeodomain-like"/>
    <property type="match status" value="1"/>
</dbReference>
<organism evidence="6 7">
    <name type="scientific">Halomarina salina</name>
    <dbReference type="NCBI Taxonomy" id="1872699"/>
    <lineage>
        <taxon>Archaea</taxon>
        <taxon>Methanobacteriati</taxon>
        <taxon>Methanobacteriota</taxon>
        <taxon>Stenosarchaea group</taxon>
        <taxon>Halobacteria</taxon>
        <taxon>Halobacteriales</taxon>
        <taxon>Natronomonadaceae</taxon>
        <taxon>Halomarina</taxon>
    </lineage>
</organism>
<keyword evidence="3" id="KW-0804">Transcription</keyword>
<keyword evidence="2 4" id="KW-0238">DNA-binding</keyword>
<accession>A0ABD5RL30</accession>
<dbReference type="PROSITE" id="PS50977">
    <property type="entry name" value="HTH_TETR_2"/>
    <property type="match status" value="1"/>
</dbReference>
<dbReference type="Gene3D" id="1.10.357.10">
    <property type="entry name" value="Tetracycline Repressor, domain 2"/>
    <property type="match status" value="1"/>
</dbReference>
<dbReference type="PANTHER" id="PTHR30055:SF234">
    <property type="entry name" value="HTH-TYPE TRANSCRIPTIONAL REGULATOR BETI"/>
    <property type="match status" value="1"/>
</dbReference>
<evidence type="ECO:0000256" key="1">
    <source>
        <dbReference type="ARBA" id="ARBA00023015"/>
    </source>
</evidence>
<feature type="domain" description="HTH tetR-type" evidence="5">
    <location>
        <begin position="10"/>
        <end position="70"/>
    </location>
</feature>
<dbReference type="AlphaFoldDB" id="A0ABD5RL30"/>
<dbReference type="Pfam" id="PF00440">
    <property type="entry name" value="TetR_N"/>
    <property type="match status" value="1"/>
</dbReference>
<dbReference type="Proteomes" id="UP001596099">
    <property type="component" value="Unassembled WGS sequence"/>
</dbReference>
<dbReference type="InterPro" id="IPR001647">
    <property type="entry name" value="HTH_TetR"/>
</dbReference>
<sequence length="208" mass="23736">MAGFDDEERERIRADLLRAGEDLFVQYGPKRATITDVTDAVGVSKPIFYRFFDSKAEFYVAILRRRNEAFARETRSELEDVATPYEGLKRLLYRYKSHLEENPLVRRSLTREHYRDVFRNVPPELLRELQEESVPDVLPLVRSLQERSDGRFAEYDPATVLGVLETVGLQVAQRAGDDDGAADYDQVMSLLISSLARGLTADTYQAPG</sequence>
<evidence type="ECO:0000313" key="6">
    <source>
        <dbReference type="EMBL" id="MFC5971042.1"/>
    </source>
</evidence>
<name>A0ABD5RL30_9EURY</name>
<dbReference type="EMBL" id="JBHSQH010000001">
    <property type="protein sequence ID" value="MFC5971042.1"/>
    <property type="molecule type" value="Genomic_DNA"/>
</dbReference>
<evidence type="ECO:0000256" key="2">
    <source>
        <dbReference type="ARBA" id="ARBA00023125"/>
    </source>
</evidence>
<evidence type="ECO:0000256" key="4">
    <source>
        <dbReference type="PROSITE-ProRule" id="PRU00335"/>
    </source>
</evidence>
<dbReference type="PANTHER" id="PTHR30055">
    <property type="entry name" value="HTH-TYPE TRANSCRIPTIONAL REGULATOR RUTR"/>
    <property type="match status" value="1"/>
</dbReference>
<keyword evidence="7" id="KW-1185">Reference proteome</keyword>
<evidence type="ECO:0000313" key="7">
    <source>
        <dbReference type="Proteomes" id="UP001596099"/>
    </source>
</evidence>
<reference evidence="6 7" key="1">
    <citation type="journal article" date="2019" name="Int. J. Syst. Evol. Microbiol.">
        <title>The Global Catalogue of Microorganisms (GCM) 10K type strain sequencing project: providing services to taxonomists for standard genome sequencing and annotation.</title>
        <authorList>
            <consortium name="The Broad Institute Genomics Platform"/>
            <consortium name="The Broad Institute Genome Sequencing Center for Infectious Disease"/>
            <person name="Wu L."/>
            <person name="Ma J."/>
        </authorList>
    </citation>
    <scope>NUCLEOTIDE SEQUENCE [LARGE SCALE GENOMIC DNA]</scope>
    <source>
        <strain evidence="6 7">CGMCC 1.12543</strain>
    </source>
</reference>
<dbReference type="InterPro" id="IPR009057">
    <property type="entry name" value="Homeodomain-like_sf"/>
</dbReference>
<protein>
    <submittedName>
        <fullName evidence="6">TetR/AcrR family transcriptional regulator</fullName>
    </submittedName>
</protein>
<proteinExistence type="predicted"/>
<feature type="DNA-binding region" description="H-T-H motif" evidence="4">
    <location>
        <begin position="33"/>
        <end position="52"/>
    </location>
</feature>
<dbReference type="GO" id="GO:0003677">
    <property type="term" value="F:DNA binding"/>
    <property type="evidence" value="ECO:0007669"/>
    <property type="project" value="UniProtKB-UniRule"/>
</dbReference>
<comment type="caution">
    <text evidence="6">The sequence shown here is derived from an EMBL/GenBank/DDBJ whole genome shotgun (WGS) entry which is preliminary data.</text>
</comment>
<gene>
    <name evidence="6" type="ORF">ACFPYI_06815</name>
</gene>
<keyword evidence="1" id="KW-0805">Transcription regulation</keyword>